<dbReference type="RefSeq" id="WP_136664085.1">
    <property type="nucleotide sequence ID" value="NZ_RFLV01000001.1"/>
</dbReference>
<name>A0A4T2A2F7_9PSED</name>
<accession>A0A4T2A2F7</accession>
<gene>
    <name evidence="1" type="ORF">D8779_09055</name>
</gene>
<evidence type="ECO:0008006" key="3">
    <source>
        <dbReference type="Google" id="ProtNLM"/>
    </source>
</evidence>
<dbReference type="AlphaFoldDB" id="A0A4T2A2F7"/>
<dbReference type="OrthoDB" id="7032899at2"/>
<evidence type="ECO:0000313" key="1">
    <source>
        <dbReference type="EMBL" id="TIH10807.1"/>
    </source>
</evidence>
<evidence type="ECO:0000313" key="2">
    <source>
        <dbReference type="Proteomes" id="UP000307541"/>
    </source>
</evidence>
<comment type="caution">
    <text evidence="1">The sequence shown here is derived from an EMBL/GenBank/DDBJ whole genome shotgun (WGS) entry which is preliminary data.</text>
</comment>
<keyword evidence="2" id="KW-1185">Reference proteome</keyword>
<organism evidence="1 2">
    <name type="scientific">Pseudomonas leptonychotis</name>
    <dbReference type="NCBI Taxonomy" id="2448482"/>
    <lineage>
        <taxon>Bacteria</taxon>
        <taxon>Pseudomonadati</taxon>
        <taxon>Pseudomonadota</taxon>
        <taxon>Gammaproteobacteria</taxon>
        <taxon>Pseudomonadales</taxon>
        <taxon>Pseudomonadaceae</taxon>
        <taxon>Pseudomonas</taxon>
    </lineage>
</organism>
<proteinExistence type="predicted"/>
<sequence>MQLNIDRGAPGTGKSTRLLQIHKVTCKPGQKILRGVHCTTTGLELKVREYAKQGVFVICIDECTELQVMRLQDLTERLPADLVIHAVVGF</sequence>
<reference evidence="1 2" key="1">
    <citation type="submission" date="2018-10" db="EMBL/GenBank/DDBJ databases">
        <title>Pseudomonas leptonychotis sp. nov., isolated from Weddell seals in Antarctica.</title>
        <authorList>
            <person name="Novakova D."/>
            <person name="Svec P."/>
            <person name="Kralova S."/>
            <person name="Kristofova L."/>
            <person name="Zeman M."/>
            <person name="Pantucek R."/>
            <person name="Maslanova I."/>
            <person name="Sedlacek I."/>
        </authorList>
    </citation>
    <scope>NUCLEOTIDE SEQUENCE [LARGE SCALE GENOMIC DNA]</scope>
    <source>
        <strain evidence="1 2">CCM 8849</strain>
    </source>
</reference>
<dbReference type="EMBL" id="RFLV01000001">
    <property type="protein sequence ID" value="TIH10807.1"/>
    <property type="molecule type" value="Genomic_DNA"/>
</dbReference>
<protein>
    <recommendedName>
        <fullName evidence="3">ATP-binding protein</fullName>
    </recommendedName>
</protein>
<dbReference type="Proteomes" id="UP000307541">
    <property type="component" value="Unassembled WGS sequence"/>
</dbReference>